<dbReference type="PANTHER" id="PTHR10039:SF5">
    <property type="entry name" value="NACHT DOMAIN-CONTAINING PROTEIN"/>
    <property type="match status" value="1"/>
</dbReference>
<evidence type="ECO:0000256" key="1">
    <source>
        <dbReference type="ARBA" id="ARBA00022737"/>
    </source>
</evidence>
<dbReference type="Gene3D" id="3.40.50.300">
    <property type="entry name" value="P-loop containing nucleotide triphosphate hydrolases"/>
    <property type="match status" value="1"/>
</dbReference>
<dbReference type="Pfam" id="PF25053">
    <property type="entry name" value="DUF7791"/>
    <property type="match status" value="1"/>
</dbReference>
<dbReference type="InterPro" id="IPR056693">
    <property type="entry name" value="DUF7791"/>
</dbReference>
<dbReference type="EMBL" id="CABFNO020001481">
    <property type="protein sequence ID" value="CAG9992193.1"/>
    <property type="molecule type" value="Genomic_DNA"/>
</dbReference>
<evidence type="ECO:0000259" key="4">
    <source>
        <dbReference type="Pfam" id="PF25053"/>
    </source>
</evidence>
<dbReference type="Proteomes" id="UP000754883">
    <property type="component" value="Unassembled WGS sequence"/>
</dbReference>
<feature type="region of interest" description="Disordered" evidence="2">
    <location>
        <begin position="94"/>
        <end position="142"/>
    </location>
</feature>
<organism evidence="5 6">
    <name type="scientific">Clonostachys byssicola</name>
    <dbReference type="NCBI Taxonomy" id="160290"/>
    <lineage>
        <taxon>Eukaryota</taxon>
        <taxon>Fungi</taxon>
        <taxon>Dikarya</taxon>
        <taxon>Ascomycota</taxon>
        <taxon>Pezizomycotina</taxon>
        <taxon>Sordariomycetes</taxon>
        <taxon>Hypocreomycetidae</taxon>
        <taxon>Hypocreales</taxon>
        <taxon>Bionectriaceae</taxon>
        <taxon>Clonostachys</taxon>
    </lineage>
</organism>
<sequence length="1169" mass="132621">MDPFSSLSLATSVVQVIDFSSKLLSGSYQIYHSVDGHTDDDRELSERAAVLRKLASTLTKRTAPATTDRISKTVDGLAIEKALVSTGLDVPAHAADPLAGSQGETNAAQDGHTSSRNHEMGATDTAFPGEGPGDEAMPVGSNNTLGIEQAYRKLQKLRSRMQSTADAFVPEDAQRSEQEKGIQTVAAGCSEMAKKIESTLEKLRADPKNQKFRTLVSFRQAFLRTWSEKKIHEMEKALDKKRSDLILHLVVVMSDQQSSVVRELRTLREVSNRLGSAYTEHLDSITKSFKLIQSQAGKESDLRRKNPKAYYQESNDKDGNDGKTFNLFNLHITPHKKSLEQGDIVSYEESAQDLRYLAEALSLLTSTASKVAIAQRVLAGLHYKTMMMRMESVAEAYADTYEWIFKTPRARAKKNIKVYFYEWLLKKDGIFWVSGKPGSGKSTLMKFLCDHARTEEALLEWAKPLDPVVSTHFFWSSGTAMQKSQEGLFKSLLYDVFRKSPEIMRAVCPQRWAAGRRGEGELEPWTISELRRTLVSLARCSGLPYKFCFFIDGLDEYEGDHSEMITVLRSLATCPNIKLCVSSRPWNVFEDAFGNTDTRKLYLQHLTNDDIRLYVRKKLEEHPNWQVLPEEHDIYRSILTEVTTKAQGVFLWVYLVIRSLYEGLTNGDPLRALERRIRRLPADLEPFFKHMLNSVDSFYHAQMVQTFQVALGSPSPLPLMIYCFLDEEYEHHNFALHMPFKQMPMLEVERRQAQLRRRLNGRCKGLLEVHQNGGEGKHLGYRVDFLHRTVRDFLRTKEMSDFLMDTATEDGPNALIFKTFVPLIKSIPWEEMDMSEDGPLSIILMDAMHYAYKAEQESGKSQTELLEDLSRALRFYATTTGKPIPWYKGCYSRSKSIPGYPPCQTFLEFAVQNGLCLYVEEQLRQKREPLDVKQPLSLCAVAHLPPYKIEAPDLGDMVRLLLDIRTPATLDSVDDLWTAFMSTCGEINDNPDYFPNISNMVRHRQGITELLLARGANPDTLSHDSIPAWWDFLVSCGCRNIPSSAYPHLLQTLKLVLPAGVRFSGRGWSVSDAIDQIMFDGYDDYVEVAENPAARLEFLSEICCLVISHGFELSASQRDNLELNYPARLVASIFSTIEEQTSKAETKPQRKYTDYLSIWKLVSWMKGGG</sequence>
<keyword evidence="6" id="KW-1185">Reference proteome</keyword>
<feature type="domain" description="Nephrocystin 3-like N-terminal" evidence="3">
    <location>
        <begin position="420"/>
        <end position="584"/>
    </location>
</feature>
<dbReference type="AlphaFoldDB" id="A0A9N9UQ02"/>
<name>A0A9N9UQ02_9HYPO</name>
<dbReference type="InterPro" id="IPR056884">
    <property type="entry name" value="NPHP3-like_N"/>
</dbReference>
<comment type="caution">
    <text evidence="5">The sequence shown here is derived from an EMBL/GenBank/DDBJ whole genome shotgun (WGS) entry which is preliminary data.</text>
</comment>
<reference evidence="5" key="1">
    <citation type="submission" date="2021-10" db="EMBL/GenBank/DDBJ databases">
        <authorList>
            <person name="Piombo E."/>
        </authorList>
    </citation>
    <scope>NUCLEOTIDE SEQUENCE</scope>
</reference>
<dbReference type="OrthoDB" id="443402at2759"/>
<gene>
    <name evidence="5" type="ORF">CBYS24578_00015113</name>
</gene>
<dbReference type="InterPro" id="IPR027417">
    <property type="entry name" value="P-loop_NTPase"/>
</dbReference>
<dbReference type="SUPFAM" id="SSF52540">
    <property type="entry name" value="P-loop containing nucleoside triphosphate hydrolases"/>
    <property type="match status" value="1"/>
</dbReference>
<feature type="domain" description="DUF7791" evidence="4">
    <location>
        <begin position="694"/>
        <end position="828"/>
    </location>
</feature>
<evidence type="ECO:0000313" key="5">
    <source>
        <dbReference type="EMBL" id="CAG9992193.1"/>
    </source>
</evidence>
<feature type="compositionally biased region" description="Polar residues" evidence="2">
    <location>
        <begin position="102"/>
        <end position="114"/>
    </location>
</feature>
<evidence type="ECO:0000256" key="2">
    <source>
        <dbReference type="SAM" id="MobiDB-lite"/>
    </source>
</evidence>
<evidence type="ECO:0008006" key="7">
    <source>
        <dbReference type="Google" id="ProtNLM"/>
    </source>
</evidence>
<proteinExistence type="predicted"/>
<dbReference type="Pfam" id="PF24883">
    <property type="entry name" value="NPHP3_N"/>
    <property type="match status" value="1"/>
</dbReference>
<keyword evidence="1" id="KW-0677">Repeat</keyword>
<dbReference type="PANTHER" id="PTHR10039">
    <property type="entry name" value="AMELOGENIN"/>
    <property type="match status" value="1"/>
</dbReference>
<evidence type="ECO:0000313" key="6">
    <source>
        <dbReference type="Proteomes" id="UP000754883"/>
    </source>
</evidence>
<evidence type="ECO:0000259" key="3">
    <source>
        <dbReference type="Pfam" id="PF24883"/>
    </source>
</evidence>
<protein>
    <recommendedName>
        <fullName evidence="7">NACHT domain-containing protein</fullName>
    </recommendedName>
</protein>
<accession>A0A9N9UQ02</accession>